<proteinExistence type="predicted"/>
<protein>
    <submittedName>
        <fullName evidence="1">Uncharacterized protein</fullName>
    </submittedName>
</protein>
<accession>A0ABS8M264</accession>
<evidence type="ECO:0000313" key="2">
    <source>
        <dbReference type="Proteomes" id="UP001430700"/>
    </source>
</evidence>
<keyword evidence="2" id="KW-1185">Reference proteome</keyword>
<dbReference type="EMBL" id="JAJJMN010000001">
    <property type="protein sequence ID" value="MCC9018912.1"/>
    <property type="molecule type" value="Genomic_DNA"/>
</dbReference>
<comment type="caution">
    <text evidence="1">The sequence shown here is derived from an EMBL/GenBank/DDBJ whole genome shotgun (WGS) entry which is preliminary data.</text>
</comment>
<organism evidence="1 2">
    <name type="scientific">Flavobacterium lipolyticum</name>
    <dbReference type="NCBI Taxonomy" id="2893754"/>
    <lineage>
        <taxon>Bacteria</taxon>
        <taxon>Pseudomonadati</taxon>
        <taxon>Bacteroidota</taxon>
        <taxon>Flavobacteriia</taxon>
        <taxon>Flavobacteriales</taxon>
        <taxon>Flavobacteriaceae</taxon>
        <taxon>Flavobacterium</taxon>
    </lineage>
</organism>
<sequence length="54" mass="6247">MTEVEINALAIEIYAVIVNGNIRNYIRECIRSGKTTKEEIKDCVFFKIAQELKK</sequence>
<dbReference type="RefSeq" id="WP_230000206.1">
    <property type="nucleotide sequence ID" value="NZ_JAJJMN010000001.1"/>
</dbReference>
<evidence type="ECO:0000313" key="1">
    <source>
        <dbReference type="EMBL" id="MCC9018912.1"/>
    </source>
</evidence>
<name>A0ABS8M264_9FLAO</name>
<dbReference type="Proteomes" id="UP001430700">
    <property type="component" value="Unassembled WGS sequence"/>
</dbReference>
<reference evidence="1" key="1">
    <citation type="submission" date="2021-11" db="EMBL/GenBank/DDBJ databases">
        <title>Description of novel Flavobacterium species.</title>
        <authorList>
            <person name="Saticioglu I.B."/>
            <person name="Ay H."/>
            <person name="Altun S."/>
            <person name="Duman M."/>
        </authorList>
    </citation>
    <scope>NUCLEOTIDE SEQUENCE</scope>
    <source>
        <strain evidence="1">F-126</strain>
    </source>
</reference>
<gene>
    <name evidence="1" type="ORF">LNQ34_14165</name>
</gene>